<feature type="chain" id="PRO_5021939474" description="Auto-transporter adhesin head GIN domain-containing protein" evidence="1">
    <location>
        <begin position="36"/>
        <end position="353"/>
    </location>
</feature>
<gene>
    <name evidence="2" type="ORF">V144x_17480</name>
</gene>
<dbReference type="Gene3D" id="2.160.20.120">
    <property type="match status" value="1"/>
</dbReference>
<dbReference type="AlphaFoldDB" id="A0A517VTF3"/>
<organism evidence="2 3">
    <name type="scientific">Gimesia aquarii</name>
    <dbReference type="NCBI Taxonomy" id="2527964"/>
    <lineage>
        <taxon>Bacteria</taxon>
        <taxon>Pseudomonadati</taxon>
        <taxon>Planctomycetota</taxon>
        <taxon>Planctomycetia</taxon>
        <taxon>Planctomycetales</taxon>
        <taxon>Planctomycetaceae</taxon>
        <taxon>Gimesia</taxon>
    </lineage>
</organism>
<name>A0A517VTF3_9PLAN</name>
<sequence length="353" mass="39209" precursor="true">MRTVLNHLTSPLKKRSYLISLCILFVLSKSSVCQSAYVDPPPIPTKSLIVQESINNYYLLRMNPQFGVTGLVAVTSWKDDYYGEITPGTCFLFPGQLVKKGEKPKTWIDPLPKFKNVKTKPLFKYEDDPNAKTMHSQLIKMLGRKPTDFIGFAAKISVQGSVINYNSRTCNIYWFGNRTLPNNWKHFVKIMMHKYVPPVSREIIVNGTSKSLKNLFCDSAIIKASSSGSIVITNLKCLDLSVEVSSSSTVTISTITNPGTTSIKSNHSAFVNIGAIETTDLNVNHSYSSSMFLGRVGATKMNIVVDYSSRLDITNGHIYLLSGTINHTSFVRNVAKTDDKSISVKNGSTYVTY</sequence>
<accession>A0A517VTF3</accession>
<feature type="signal peptide" evidence="1">
    <location>
        <begin position="1"/>
        <end position="35"/>
    </location>
</feature>
<evidence type="ECO:0000313" key="3">
    <source>
        <dbReference type="Proteomes" id="UP000318704"/>
    </source>
</evidence>
<keyword evidence="1" id="KW-0732">Signal</keyword>
<evidence type="ECO:0008006" key="4">
    <source>
        <dbReference type="Google" id="ProtNLM"/>
    </source>
</evidence>
<protein>
    <recommendedName>
        <fullName evidence="4">Auto-transporter adhesin head GIN domain-containing protein</fullName>
    </recommendedName>
</protein>
<dbReference type="RefSeq" id="WP_144984160.1">
    <property type="nucleotide sequence ID" value="NZ_CP037920.1"/>
</dbReference>
<proteinExistence type="predicted"/>
<dbReference type="KEGG" id="gaw:V144x_17480"/>
<evidence type="ECO:0000256" key="1">
    <source>
        <dbReference type="SAM" id="SignalP"/>
    </source>
</evidence>
<evidence type="ECO:0000313" key="2">
    <source>
        <dbReference type="EMBL" id="QDT96294.1"/>
    </source>
</evidence>
<reference evidence="2 3" key="1">
    <citation type="submission" date="2019-03" db="EMBL/GenBank/DDBJ databases">
        <title>Deep-cultivation of Planctomycetes and their phenomic and genomic characterization uncovers novel biology.</title>
        <authorList>
            <person name="Wiegand S."/>
            <person name="Jogler M."/>
            <person name="Boedeker C."/>
            <person name="Pinto D."/>
            <person name="Vollmers J."/>
            <person name="Rivas-Marin E."/>
            <person name="Kohn T."/>
            <person name="Peeters S.H."/>
            <person name="Heuer A."/>
            <person name="Rast P."/>
            <person name="Oberbeckmann S."/>
            <person name="Bunk B."/>
            <person name="Jeske O."/>
            <person name="Meyerdierks A."/>
            <person name="Storesund J.E."/>
            <person name="Kallscheuer N."/>
            <person name="Luecker S."/>
            <person name="Lage O.M."/>
            <person name="Pohl T."/>
            <person name="Merkel B.J."/>
            <person name="Hornburger P."/>
            <person name="Mueller R.-W."/>
            <person name="Bruemmer F."/>
            <person name="Labrenz M."/>
            <person name="Spormann A.M."/>
            <person name="Op den Camp H."/>
            <person name="Overmann J."/>
            <person name="Amann R."/>
            <person name="Jetten M.S.M."/>
            <person name="Mascher T."/>
            <person name="Medema M.H."/>
            <person name="Devos D.P."/>
            <person name="Kaster A.-K."/>
            <person name="Ovreas L."/>
            <person name="Rohde M."/>
            <person name="Galperin M.Y."/>
            <person name="Jogler C."/>
        </authorList>
    </citation>
    <scope>NUCLEOTIDE SEQUENCE [LARGE SCALE GENOMIC DNA]</scope>
    <source>
        <strain evidence="2 3">V144</strain>
    </source>
</reference>
<dbReference type="EMBL" id="CP037920">
    <property type="protein sequence ID" value="QDT96294.1"/>
    <property type="molecule type" value="Genomic_DNA"/>
</dbReference>
<dbReference type="Proteomes" id="UP000318704">
    <property type="component" value="Chromosome"/>
</dbReference>